<dbReference type="KEGG" id="halg:HUG10_04750"/>
<sequence length="71" mass="7846">MSDTVELVVREGNPDHSRARRLFDADVAAKFALLCTALPQSDCWKQVCASLVMLEHMAAHDEPPGNATRHD</sequence>
<dbReference type="Proteomes" id="UP000509750">
    <property type="component" value="Chromosome"/>
</dbReference>
<dbReference type="AlphaFoldDB" id="A0A7D5GGL2"/>
<reference evidence="1 2" key="1">
    <citation type="submission" date="2020-07" db="EMBL/GenBank/DDBJ databases">
        <title>Gai3-2, isolated from salt lake.</title>
        <authorList>
            <person name="Cui H."/>
            <person name="Shi X."/>
        </authorList>
    </citation>
    <scope>NUCLEOTIDE SEQUENCE [LARGE SCALE GENOMIC DNA]</scope>
    <source>
        <strain evidence="1 2">Gai3-2</strain>
    </source>
</reference>
<dbReference type="EMBL" id="CP058529">
    <property type="protein sequence ID" value="QLG26891.1"/>
    <property type="molecule type" value="Genomic_DNA"/>
</dbReference>
<gene>
    <name evidence="1" type="ORF">HUG10_04750</name>
</gene>
<dbReference type="OrthoDB" id="235534at2157"/>
<evidence type="ECO:0000313" key="1">
    <source>
        <dbReference type="EMBL" id="QLG26891.1"/>
    </source>
</evidence>
<accession>A0A7D5GGL2</accession>
<name>A0A7D5GGL2_9EURY</name>
<dbReference type="GeneID" id="56028117"/>
<keyword evidence="2" id="KW-1185">Reference proteome</keyword>
<evidence type="ECO:0000313" key="2">
    <source>
        <dbReference type="Proteomes" id="UP000509750"/>
    </source>
</evidence>
<organism evidence="1 2">
    <name type="scientific">Halorarum halophilum</name>
    <dbReference type="NCBI Taxonomy" id="2743090"/>
    <lineage>
        <taxon>Archaea</taxon>
        <taxon>Methanobacteriati</taxon>
        <taxon>Methanobacteriota</taxon>
        <taxon>Stenosarchaea group</taxon>
        <taxon>Halobacteria</taxon>
        <taxon>Halobacteriales</taxon>
        <taxon>Haloferacaceae</taxon>
        <taxon>Halorarum</taxon>
    </lineage>
</organism>
<dbReference type="RefSeq" id="WP_179168466.1">
    <property type="nucleotide sequence ID" value="NZ_CP058529.1"/>
</dbReference>
<proteinExistence type="predicted"/>
<protein>
    <submittedName>
        <fullName evidence="1">Uncharacterized protein</fullName>
    </submittedName>
</protein>